<dbReference type="AlphaFoldDB" id="A0A6J6DA33"/>
<dbReference type="UniPathway" id="UPA00219"/>
<keyword evidence="6" id="KW-0547">Nucleotide-binding</keyword>
<proteinExistence type="inferred from homology"/>
<dbReference type="EMBL" id="CAEZVY010000045">
    <property type="protein sequence ID" value="CAB4640559.1"/>
    <property type="molecule type" value="Genomic_DNA"/>
</dbReference>
<evidence type="ECO:0000259" key="10">
    <source>
        <dbReference type="Pfam" id="PF02875"/>
    </source>
</evidence>
<evidence type="ECO:0000256" key="3">
    <source>
        <dbReference type="ARBA" id="ARBA00012211"/>
    </source>
</evidence>
<dbReference type="Pfam" id="PF01225">
    <property type="entry name" value="Mur_ligase"/>
    <property type="match status" value="1"/>
</dbReference>
<evidence type="ECO:0000259" key="11">
    <source>
        <dbReference type="Pfam" id="PF08245"/>
    </source>
</evidence>
<dbReference type="InterPro" id="IPR004101">
    <property type="entry name" value="Mur_ligase_C"/>
</dbReference>
<dbReference type="SUPFAM" id="SSF51984">
    <property type="entry name" value="MurCD N-terminal domain"/>
    <property type="match status" value="1"/>
</dbReference>
<dbReference type="EC" id="6.3.2.8" evidence="3"/>
<sequence>MKPLPGGPLPGSISRAHFIGIAGSGMSGIARVMAQQGVMVSGSDRSDSEIVDSLRDAGITVFIGHDASHLGDADTVVASSAVRDENPELVEAYSRGLSVIHRSTALRWVMRGKTVLAVAGSHGKTTSTAMLASALHRAGIDAGFVNGGVVSQWGVSSRTGSAELFAIEADESDRSFLTYQPSTVLVTNVAPDHLDFYGGMDAIYDAFEAFARTATHGVVLCADDEGTRELASRLSDASGVRTYGVSPDADFRILSIEPAPFARAQITYAGEEAEIVLAVPGRLNGLNAVGVAGVLVDAGLTLKEAAHAVSGFSGADRRFQFHGERGGVRFFDDHAHHPTEVAAALETARAVVGSGRVITMFQPHLFSRTQYMSAELASAFAAGSDHTIFLDIFGSREDPIEGVSTHLILEKLPAGYSHDYEPDWARACERAVALAKPGDIILTMSTGDLYQIVPQLLATKQASDEGAHAAP</sequence>
<comment type="catalytic activity">
    <reaction evidence="8">
        <text>UDP-N-acetyl-alpha-D-muramate + L-alanine + ATP = UDP-N-acetyl-alpha-D-muramoyl-L-alanine + ADP + phosphate + H(+)</text>
        <dbReference type="Rhea" id="RHEA:23372"/>
        <dbReference type="ChEBI" id="CHEBI:15378"/>
        <dbReference type="ChEBI" id="CHEBI:30616"/>
        <dbReference type="ChEBI" id="CHEBI:43474"/>
        <dbReference type="ChEBI" id="CHEBI:57972"/>
        <dbReference type="ChEBI" id="CHEBI:70757"/>
        <dbReference type="ChEBI" id="CHEBI:83898"/>
        <dbReference type="ChEBI" id="CHEBI:456216"/>
        <dbReference type="EC" id="6.3.2.8"/>
    </reaction>
</comment>
<dbReference type="Gene3D" id="3.90.190.20">
    <property type="entry name" value="Mur ligase, C-terminal domain"/>
    <property type="match status" value="1"/>
</dbReference>
<name>A0A6J6DA33_9ZZZZ</name>
<dbReference type="Gene3D" id="3.40.50.720">
    <property type="entry name" value="NAD(P)-binding Rossmann-like Domain"/>
    <property type="match status" value="1"/>
</dbReference>
<dbReference type="SUPFAM" id="SSF53244">
    <property type="entry name" value="MurD-like peptide ligases, peptide-binding domain"/>
    <property type="match status" value="1"/>
</dbReference>
<dbReference type="InterPro" id="IPR036615">
    <property type="entry name" value="Mur_ligase_C_dom_sf"/>
</dbReference>
<dbReference type="EMBL" id="CAEZTM010000001">
    <property type="protein sequence ID" value="CAB4560166.1"/>
    <property type="molecule type" value="Genomic_DNA"/>
</dbReference>
<evidence type="ECO:0000256" key="7">
    <source>
        <dbReference type="ARBA" id="ARBA00022840"/>
    </source>
</evidence>
<dbReference type="NCBIfam" id="TIGR01082">
    <property type="entry name" value="murC"/>
    <property type="match status" value="1"/>
</dbReference>
<dbReference type="InterPro" id="IPR050061">
    <property type="entry name" value="MurCDEF_pg_biosynth"/>
</dbReference>
<dbReference type="GO" id="GO:0005737">
    <property type="term" value="C:cytoplasm"/>
    <property type="evidence" value="ECO:0007669"/>
    <property type="project" value="UniProtKB-SubCell"/>
</dbReference>
<comment type="subcellular location">
    <subcellularLocation>
        <location evidence="1">Cytoplasm</location>
    </subcellularLocation>
</comment>
<gene>
    <name evidence="12" type="ORF">UFOPK1684_00015</name>
    <name evidence="13" type="ORF">UFOPK2158_00554</name>
</gene>
<dbReference type="GO" id="GO:0008763">
    <property type="term" value="F:UDP-N-acetylmuramate-L-alanine ligase activity"/>
    <property type="evidence" value="ECO:0007669"/>
    <property type="project" value="UniProtKB-EC"/>
</dbReference>
<evidence type="ECO:0000256" key="5">
    <source>
        <dbReference type="ARBA" id="ARBA00022598"/>
    </source>
</evidence>
<dbReference type="SUPFAM" id="SSF53623">
    <property type="entry name" value="MurD-like peptide ligases, catalytic domain"/>
    <property type="match status" value="1"/>
</dbReference>
<feature type="domain" description="Mur ligase N-terminal catalytic" evidence="9">
    <location>
        <begin position="16"/>
        <end position="113"/>
    </location>
</feature>
<protein>
    <recommendedName>
        <fullName evidence="3">UDP-N-acetylmuramate--L-alanine ligase</fullName>
        <ecNumber evidence="3">6.3.2.8</ecNumber>
    </recommendedName>
</protein>
<dbReference type="InterPro" id="IPR036565">
    <property type="entry name" value="Mur-like_cat_sf"/>
</dbReference>
<dbReference type="InterPro" id="IPR000713">
    <property type="entry name" value="Mur_ligase_N"/>
</dbReference>
<evidence type="ECO:0000256" key="2">
    <source>
        <dbReference type="ARBA" id="ARBA00004752"/>
    </source>
</evidence>
<dbReference type="Gene3D" id="3.40.1190.10">
    <property type="entry name" value="Mur-like, catalytic domain"/>
    <property type="match status" value="1"/>
</dbReference>
<organism evidence="12">
    <name type="scientific">freshwater metagenome</name>
    <dbReference type="NCBI Taxonomy" id="449393"/>
    <lineage>
        <taxon>unclassified sequences</taxon>
        <taxon>metagenomes</taxon>
        <taxon>ecological metagenomes</taxon>
    </lineage>
</organism>
<keyword evidence="7" id="KW-0067">ATP-binding</keyword>
<dbReference type="InterPro" id="IPR013221">
    <property type="entry name" value="Mur_ligase_cen"/>
</dbReference>
<evidence type="ECO:0000256" key="8">
    <source>
        <dbReference type="ARBA" id="ARBA00047833"/>
    </source>
</evidence>
<evidence type="ECO:0000259" key="9">
    <source>
        <dbReference type="Pfam" id="PF01225"/>
    </source>
</evidence>
<dbReference type="HAMAP" id="MF_00046">
    <property type="entry name" value="MurC"/>
    <property type="match status" value="1"/>
</dbReference>
<evidence type="ECO:0000256" key="1">
    <source>
        <dbReference type="ARBA" id="ARBA00004496"/>
    </source>
</evidence>
<feature type="domain" description="Mur ligase C-terminal" evidence="10">
    <location>
        <begin position="317"/>
        <end position="446"/>
    </location>
</feature>
<dbReference type="InterPro" id="IPR005758">
    <property type="entry name" value="UDP-N-AcMur_Ala_ligase_MurC"/>
</dbReference>
<evidence type="ECO:0000313" key="13">
    <source>
        <dbReference type="EMBL" id="CAB4640559.1"/>
    </source>
</evidence>
<dbReference type="PANTHER" id="PTHR43445">
    <property type="entry name" value="UDP-N-ACETYLMURAMATE--L-ALANINE LIGASE-RELATED"/>
    <property type="match status" value="1"/>
</dbReference>
<keyword evidence="5" id="KW-0436">Ligase</keyword>
<dbReference type="GO" id="GO:0009252">
    <property type="term" value="P:peptidoglycan biosynthetic process"/>
    <property type="evidence" value="ECO:0007669"/>
    <property type="project" value="UniProtKB-UniPathway"/>
</dbReference>
<feature type="domain" description="Mur ligase central" evidence="11">
    <location>
        <begin position="118"/>
        <end position="294"/>
    </location>
</feature>
<evidence type="ECO:0000256" key="4">
    <source>
        <dbReference type="ARBA" id="ARBA00022490"/>
    </source>
</evidence>
<evidence type="ECO:0000313" key="12">
    <source>
        <dbReference type="EMBL" id="CAB4560166.1"/>
    </source>
</evidence>
<dbReference type="Pfam" id="PF08245">
    <property type="entry name" value="Mur_ligase_M"/>
    <property type="match status" value="1"/>
</dbReference>
<reference evidence="12" key="1">
    <citation type="submission" date="2020-05" db="EMBL/GenBank/DDBJ databases">
        <authorList>
            <person name="Chiriac C."/>
            <person name="Salcher M."/>
            <person name="Ghai R."/>
            <person name="Kavagutti S V."/>
        </authorList>
    </citation>
    <scope>NUCLEOTIDE SEQUENCE</scope>
</reference>
<dbReference type="PANTHER" id="PTHR43445:SF3">
    <property type="entry name" value="UDP-N-ACETYLMURAMATE--L-ALANINE LIGASE"/>
    <property type="match status" value="1"/>
</dbReference>
<accession>A0A6J6DA33</accession>
<comment type="pathway">
    <text evidence="2">Cell wall biogenesis; peptidoglycan biosynthesis.</text>
</comment>
<evidence type="ECO:0000256" key="6">
    <source>
        <dbReference type="ARBA" id="ARBA00022741"/>
    </source>
</evidence>
<keyword evidence="4" id="KW-0963">Cytoplasm</keyword>
<dbReference type="GO" id="GO:0005524">
    <property type="term" value="F:ATP binding"/>
    <property type="evidence" value="ECO:0007669"/>
    <property type="project" value="UniProtKB-KW"/>
</dbReference>
<dbReference type="Pfam" id="PF02875">
    <property type="entry name" value="Mur_ligase_C"/>
    <property type="match status" value="1"/>
</dbReference>